<dbReference type="PANTHER" id="PTHR43080">
    <property type="entry name" value="CBS DOMAIN-CONTAINING PROTEIN CBSX3, MITOCHONDRIAL"/>
    <property type="match status" value="1"/>
</dbReference>
<dbReference type="Pfam" id="PF00571">
    <property type="entry name" value="CBS"/>
    <property type="match status" value="2"/>
</dbReference>
<dbReference type="PROSITE" id="PS51371">
    <property type="entry name" value="CBS"/>
    <property type="match status" value="2"/>
</dbReference>
<organism evidence="4 5">
    <name type="scientific">Saccharopolyspora phatthalungensis</name>
    <dbReference type="NCBI Taxonomy" id="664693"/>
    <lineage>
        <taxon>Bacteria</taxon>
        <taxon>Bacillati</taxon>
        <taxon>Actinomycetota</taxon>
        <taxon>Actinomycetes</taxon>
        <taxon>Pseudonocardiales</taxon>
        <taxon>Pseudonocardiaceae</taxon>
        <taxon>Saccharopolyspora</taxon>
    </lineage>
</organism>
<dbReference type="InterPro" id="IPR051257">
    <property type="entry name" value="Diverse_CBS-Domain"/>
</dbReference>
<reference evidence="4 5" key="1">
    <citation type="submission" date="2020-08" db="EMBL/GenBank/DDBJ databases">
        <title>Sequencing the genomes of 1000 actinobacteria strains.</title>
        <authorList>
            <person name="Klenk H.-P."/>
        </authorList>
    </citation>
    <scope>NUCLEOTIDE SEQUENCE [LARGE SCALE GENOMIC DNA]</scope>
    <source>
        <strain evidence="4 5">DSM 45584</strain>
    </source>
</reference>
<feature type="domain" description="CBS" evidence="3">
    <location>
        <begin position="7"/>
        <end position="63"/>
    </location>
</feature>
<comment type="caution">
    <text evidence="4">The sequence shown here is derived from an EMBL/GenBank/DDBJ whole genome shotgun (WGS) entry which is preliminary data.</text>
</comment>
<dbReference type="PANTHER" id="PTHR43080:SF2">
    <property type="entry name" value="CBS DOMAIN-CONTAINING PROTEIN"/>
    <property type="match status" value="1"/>
</dbReference>
<feature type="domain" description="CBS" evidence="3">
    <location>
        <begin position="69"/>
        <end position="124"/>
    </location>
</feature>
<accession>A0A840QFX6</accession>
<protein>
    <submittedName>
        <fullName evidence="4">CBS domain-containing protein</fullName>
    </submittedName>
</protein>
<dbReference type="RefSeq" id="WP_246471008.1">
    <property type="nucleotide sequence ID" value="NZ_JACHIW010000001.1"/>
</dbReference>
<name>A0A840QFX6_9PSEU</name>
<evidence type="ECO:0000313" key="5">
    <source>
        <dbReference type="Proteomes" id="UP000584374"/>
    </source>
</evidence>
<dbReference type="InterPro" id="IPR000644">
    <property type="entry name" value="CBS_dom"/>
</dbReference>
<dbReference type="SUPFAM" id="SSF54631">
    <property type="entry name" value="CBS-domain pair"/>
    <property type="match status" value="1"/>
</dbReference>
<evidence type="ECO:0000256" key="2">
    <source>
        <dbReference type="PROSITE-ProRule" id="PRU00703"/>
    </source>
</evidence>
<dbReference type="EMBL" id="JACHIW010000001">
    <property type="protein sequence ID" value="MBB5157509.1"/>
    <property type="molecule type" value="Genomic_DNA"/>
</dbReference>
<dbReference type="AlphaFoldDB" id="A0A840QFX6"/>
<sequence length="191" mass="20675">MQAEDIMSRPVTTVREYDSIKTAAGLLAEYGFTAAPMVNTDGILVGIVTEADLIRDAIPRDPSLVSPVMTKKGRTAARDTDCAEIAATMLNHHLRAVPVVQNREVVGIVTRRDLLHGLARDDALIRTDVQRNLDRYGGFEQWAISVLDGAVKITDPVGDPAGRDFARVLALASPGTRQVTVLEPKPQQAHA</sequence>
<dbReference type="SMART" id="SM00116">
    <property type="entry name" value="CBS"/>
    <property type="match status" value="2"/>
</dbReference>
<keyword evidence="5" id="KW-1185">Reference proteome</keyword>
<gene>
    <name evidence="4" type="ORF">BJ970_005043</name>
</gene>
<evidence type="ECO:0000313" key="4">
    <source>
        <dbReference type="EMBL" id="MBB5157509.1"/>
    </source>
</evidence>
<dbReference type="Proteomes" id="UP000584374">
    <property type="component" value="Unassembled WGS sequence"/>
</dbReference>
<evidence type="ECO:0000259" key="3">
    <source>
        <dbReference type="PROSITE" id="PS51371"/>
    </source>
</evidence>
<keyword evidence="1 2" id="KW-0129">CBS domain</keyword>
<evidence type="ECO:0000256" key="1">
    <source>
        <dbReference type="ARBA" id="ARBA00023122"/>
    </source>
</evidence>
<dbReference type="InterPro" id="IPR046342">
    <property type="entry name" value="CBS_dom_sf"/>
</dbReference>
<proteinExistence type="predicted"/>
<dbReference type="Gene3D" id="3.10.580.10">
    <property type="entry name" value="CBS-domain"/>
    <property type="match status" value="1"/>
</dbReference>